<gene>
    <name evidence="1" type="ORF">MERR_LOCUS27393</name>
</gene>
<reference evidence="1" key="1">
    <citation type="submission" date="2020-01" db="EMBL/GenBank/DDBJ databases">
        <authorList>
            <person name="Mishra B."/>
        </authorList>
    </citation>
    <scope>NUCLEOTIDE SEQUENCE [LARGE SCALE GENOMIC DNA]</scope>
</reference>
<sequence>MSSKCTYLFGQEPIKNSRVKRARAGVVEGWVTFREVLCETVSKVVLEFHFRGFSSIAILHHSSSSITIGFLCVPIRSTLSFQADLVQGRISGIRALKAKYYGVRKEEGSSGVGEALLDQIKKMMARSLIGENRSNKARRKETRNPIHISMETRGTIPWHLMAR</sequence>
<keyword evidence="2" id="KW-1185">Reference proteome</keyword>
<evidence type="ECO:0000313" key="1">
    <source>
        <dbReference type="EMBL" id="CAA7040158.1"/>
    </source>
</evidence>
<proteinExistence type="predicted"/>
<accession>A0A6D2JF53</accession>
<evidence type="ECO:0000313" key="2">
    <source>
        <dbReference type="Proteomes" id="UP000467841"/>
    </source>
</evidence>
<dbReference type="EMBL" id="CACVBM020001224">
    <property type="protein sequence ID" value="CAA7040158.1"/>
    <property type="molecule type" value="Genomic_DNA"/>
</dbReference>
<organism evidence="1 2">
    <name type="scientific">Microthlaspi erraticum</name>
    <dbReference type="NCBI Taxonomy" id="1685480"/>
    <lineage>
        <taxon>Eukaryota</taxon>
        <taxon>Viridiplantae</taxon>
        <taxon>Streptophyta</taxon>
        <taxon>Embryophyta</taxon>
        <taxon>Tracheophyta</taxon>
        <taxon>Spermatophyta</taxon>
        <taxon>Magnoliopsida</taxon>
        <taxon>eudicotyledons</taxon>
        <taxon>Gunneridae</taxon>
        <taxon>Pentapetalae</taxon>
        <taxon>rosids</taxon>
        <taxon>malvids</taxon>
        <taxon>Brassicales</taxon>
        <taxon>Brassicaceae</taxon>
        <taxon>Coluteocarpeae</taxon>
        <taxon>Microthlaspi</taxon>
    </lineage>
</organism>
<name>A0A6D2JF53_9BRAS</name>
<comment type="caution">
    <text evidence="1">The sequence shown here is derived from an EMBL/GenBank/DDBJ whole genome shotgun (WGS) entry which is preliminary data.</text>
</comment>
<dbReference type="AlphaFoldDB" id="A0A6D2JF53"/>
<protein>
    <submittedName>
        <fullName evidence="1">Uncharacterized protein</fullName>
    </submittedName>
</protein>
<dbReference type="Proteomes" id="UP000467841">
    <property type="component" value="Unassembled WGS sequence"/>
</dbReference>